<dbReference type="EMBL" id="GL732579">
    <property type="protein sequence ID" value="EFX74984.1"/>
    <property type="molecule type" value="Genomic_DNA"/>
</dbReference>
<keyword evidence="3" id="KW-1185">Reference proteome</keyword>
<sequence length="116" mass="12194">LVLCVPANIRPPDDGQVDHVRAVDPGGPVHHRPGESHPGHSEISEAGGSPSTVHSTPADGHHAHKRGRVAASGFRHGGRNFQLLVGGGQLPRPTRTPRSSSIAGIKPSANWNWKPV</sequence>
<feature type="non-terminal residue" evidence="2">
    <location>
        <position position="1"/>
    </location>
</feature>
<reference evidence="2 3" key="1">
    <citation type="journal article" date="2011" name="Science">
        <title>The ecoresponsive genome of Daphnia pulex.</title>
        <authorList>
            <person name="Colbourne J.K."/>
            <person name="Pfrender M.E."/>
            <person name="Gilbert D."/>
            <person name="Thomas W.K."/>
            <person name="Tucker A."/>
            <person name="Oakley T.H."/>
            <person name="Tokishita S."/>
            <person name="Aerts A."/>
            <person name="Arnold G.J."/>
            <person name="Basu M.K."/>
            <person name="Bauer D.J."/>
            <person name="Caceres C.E."/>
            <person name="Carmel L."/>
            <person name="Casola C."/>
            <person name="Choi J.H."/>
            <person name="Detter J.C."/>
            <person name="Dong Q."/>
            <person name="Dusheyko S."/>
            <person name="Eads B.D."/>
            <person name="Frohlich T."/>
            <person name="Geiler-Samerotte K.A."/>
            <person name="Gerlach D."/>
            <person name="Hatcher P."/>
            <person name="Jogdeo S."/>
            <person name="Krijgsveld J."/>
            <person name="Kriventseva E.V."/>
            <person name="Kultz D."/>
            <person name="Laforsch C."/>
            <person name="Lindquist E."/>
            <person name="Lopez J."/>
            <person name="Manak J.R."/>
            <person name="Muller J."/>
            <person name="Pangilinan J."/>
            <person name="Patwardhan R.P."/>
            <person name="Pitluck S."/>
            <person name="Pritham E.J."/>
            <person name="Rechtsteiner A."/>
            <person name="Rho M."/>
            <person name="Rogozin I.B."/>
            <person name="Sakarya O."/>
            <person name="Salamov A."/>
            <person name="Schaack S."/>
            <person name="Shapiro H."/>
            <person name="Shiga Y."/>
            <person name="Skalitzky C."/>
            <person name="Smith Z."/>
            <person name="Souvorov A."/>
            <person name="Sung W."/>
            <person name="Tang Z."/>
            <person name="Tsuchiya D."/>
            <person name="Tu H."/>
            <person name="Vos H."/>
            <person name="Wang M."/>
            <person name="Wolf Y.I."/>
            <person name="Yamagata H."/>
            <person name="Yamada T."/>
            <person name="Ye Y."/>
            <person name="Shaw J.R."/>
            <person name="Andrews J."/>
            <person name="Crease T.J."/>
            <person name="Tang H."/>
            <person name="Lucas S.M."/>
            <person name="Robertson H.M."/>
            <person name="Bork P."/>
            <person name="Koonin E.V."/>
            <person name="Zdobnov E.M."/>
            <person name="Grigoriev I.V."/>
            <person name="Lynch M."/>
            <person name="Boore J.L."/>
        </authorList>
    </citation>
    <scope>NUCLEOTIDE SEQUENCE [LARGE SCALE GENOMIC DNA]</scope>
</reference>
<feature type="compositionally biased region" description="Basic and acidic residues" evidence="1">
    <location>
        <begin position="32"/>
        <end position="43"/>
    </location>
</feature>
<evidence type="ECO:0000256" key="1">
    <source>
        <dbReference type="SAM" id="MobiDB-lite"/>
    </source>
</evidence>
<dbReference type="HOGENOM" id="CLU_2102930_0_0_1"/>
<evidence type="ECO:0000313" key="2">
    <source>
        <dbReference type="EMBL" id="EFX74984.1"/>
    </source>
</evidence>
<name>E9GZX1_DAPPU</name>
<feature type="compositionally biased region" description="Basic and acidic residues" evidence="1">
    <location>
        <begin position="11"/>
        <end position="22"/>
    </location>
</feature>
<protein>
    <submittedName>
        <fullName evidence="2">Uncharacterized protein</fullName>
    </submittedName>
</protein>
<dbReference type="AlphaFoldDB" id="E9GZX1"/>
<accession>E9GZX1</accession>
<organism evidence="2 3">
    <name type="scientific">Daphnia pulex</name>
    <name type="common">Water flea</name>
    <dbReference type="NCBI Taxonomy" id="6669"/>
    <lineage>
        <taxon>Eukaryota</taxon>
        <taxon>Metazoa</taxon>
        <taxon>Ecdysozoa</taxon>
        <taxon>Arthropoda</taxon>
        <taxon>Crustacea</taxon>
        <taxon>Branchiopoda</taxon>
        <taxon>Diplostraca</taxon>
        <taxon>Cladocera</taxon>
        <taxon>Anomopoda</taxon>
        <taxon>Daphniidae</taxon>
        <taxon>Daphnia</taxon>
    </lineage>
</organism>
<dbReference type="InParanoid" id="E9GZX1"/>
<proteinExistence type="predicted"/>
<gene>
    <name evidence="2" type="ORF">DAPPUDRAFT_108348</name>
</gene>
<dbReference type="KEGG" id="dpx:DAPPUDRAFT_108348"/>
<feature type="region of interest" description="Disordered" evidence="1">
    <location>
        <begin position="5"/>
        <end position="116"/>
    </location>
</feature>
<dbReference type="Proteomes" id="UP000000305">
    <property type="component" value="Unassembled WGS sequence"/>
</dbReference>
<evidence type="ECO:0000313" key="3">
    <source>
        <dbReference type="Proteomes" id="UP000000305"/>
    </source>
</evidence>